<dbReference type="EMBL" id="GFPF01001698">
    <property type="protein sequence ID" value="MAA12844.1"/>
    <property type="molecule type" value="Transcribed_RNA"/>
</dbReference>
<proteinExistence type="predicted"/>
<protein>
    <submittedName>
        <fullName evidence="1">Uncharacterized protein</fullName>
    </submittedName>
</protein>
<dbReference type="AlphaFoldDB" id="A0A224YFV0"/>
<evidence type="ECO:0000313" key="1">
    <source>
        <dbReference type="EMBL" id="MAA12844.1"/>
    </source>
</evidence>
<reference evidence="1" key="1">
    <citation type="journal article" date="2017" name="Parasit. Vectors">
        <title>Sialotranscriptomics of Rhipicephalus zambeziensis reveals intricate expression profiles of secretory proteins and suggests tight temporal transcriptional regulation during blood-feeding.</title>
        <authorList>
            <person name="de Castro M.H."/>
            <person name="de Klerk D."/>
            <person name="Pienaar R."/>
            <person name="Rees D.J.G."/>
            <person name="Mans B.J."/>
        </authorList>
    </citation>
    <scope>NUCLEOTIDE SEQUENCE</scope>
    <source>
        <tissue evidence="1">Salivary glands</tissue>
    </source>
</reference>
<organism evidence="1">
    <name type="scientific">Rhipicephalus zambeziensis</name>
    <dbReference type="NCBI Taxonomy" id="60191"/>
    <lineage>
        <taxon>Eukaryota</taxon>
        <taxon>Metazoa</taxon>
        <taxon>Ecdysozoa</taxon>
        <taxon>Arthropoda</taxon>
        <taxon>Chelicerata</taxon>
        <taxon>Arachnida</taxon>
        <taxon>Acari</taxon>
        <taxon>Parasitiformes</taxon>
        <taxon>Ixodida</taxon>
        <taxon>Ixodoidea</taxon>
        <taxon>Ixodidae</taxon>
        <taxon>Rhipicephalinae</taxon>
        <taxon>Rhipicephalus</taxon>
        <taxon>Rhipicephalus</taxon>
    </lineage>
</organism>
<name>A0A224YFV0_9ACAR</name>
<accession>A0A224YFV0</accession>
<sequence>MRKVREYERMRNGGRLVSLFLRLCPLPSNRRTRETIASPCRPPSGNTLYHWLARCLYNETPRGEHRVRPISKELRSSVVFIHGTTASSFFLSPLYVRSYSVPIPKSIPGDL</sequence>